<organism evidence="2 3">
    <name type="scientific">Sphingobium indicum BiD32</name>
    <dbReference type="NCBI Taxonomy" id="1301087"/>
    <lineage>
        <taxon>Bacteria</taxon>
        <taxon>Pseudomonadati</taxon>
        <taxon>Pseudomonadota</taxon>
        <taxon>Alphaproteobacteria</taxon>
        <taxon>Sphingomonadales</taxon>
        <taxon>Sphingomonadaceae</taxon>
        <taxon>Sphingobium</taxon>
    </lineage>
</organism>
<evidence type="ECO:0000313" key="3">
    <source>
        <dbReference type="Proteomes" id="UP000013201"/>
    </source>
</evidence>
<evidence type="ECO:0000313" key="2">
    <source>
        <dbReference type="EMBL" id="CCW17113.1"/>
    </source>
</evidence>
<feature type="compositionally biased region" description="Basic residues" evidence="1">
    <location>
        <begin position="18"/>
        <end position="35"/>
    </location>
</feature>
<dbReference type="AlphaFoldDB" id="N1MNT1"/>
<feature type="region of interest" description="Disordered" evidence="1">
    <location>
        <begin position="18"/>
        <end position="48"/>
    </location>
</feature>
<name>N1MNT1_9SPHN</name>
<comment type="caution">
    <text evidence="2">The sequence shown here is derived from an EMBL/GenBank/DDBJ whole genome shotgun (WGS) entry which is preliminary data.</text>
</comment>
<keyword evidence="3" id="KW-1185">Reference proteome</keyword>
<evidence type="ECO:0000256" key="1">
    <source>
        <dbReference type="SAM" id="MobiDB-lite"/>
    </source>
</evidence>
<sequence length="48" mass="5375">MGQVYPPRHGEVARVARRRGCSGAHPLHHHLRRRSPSPCRGGMEPQPV</sequence>
<dbReference type="EMBL" id="CAVK010000064">
    <property type="protein sequence ID" value="CCW17113.1"/>
    <property type="molecule type" value="Genomic_DNA"/>
</dbReference>
<accession>N1MNT1</accession>
<protein>
    <submittedName>
        <fullName evidence="2">Uncharacterized protein</fullName>
    </submittedName>
</protein>
<proteinExistence type="predicted"/>
<dbReference type="Proteomes" id="UP000013201">
    <property type="component" value="Unassembled WGS sequence"/>
</dbReference>
<gene>
    <name evidence="2" type="ORF">EBBID32_14520</name>
</gene>
<reference evidence="2 3" key="1">
    <citation type="submission" date="2013-03" db="EMBL/GenBank/DDBJ databases">
        <authorList>
            <person name="Le V."/>
        </authorList>
    </citation>
    <scope>NUCLEOTIDE SEQUENCE [LARGE SCALE GENOMIC DNA]</scope>
    <source>
        <strain evidence="2 3">BiD32</strain>
    </source>
</reference>
<reference evidence="3" key="2">
    <citation type="submission" date="2013-04" db="EMBL/GenBank/DDBJ databases">
        <title>Bisphenol A degrading Sphingobium sp. strain BiD32.</title>
        <authorList>
            <person name="Nielsen J.L."/>
            <person name="Zhou N.A."/>
            <person name="Kjeldal H."/>
        </authorList>
    </citation>
    <scope>NUCLEOTIDE SEQUENCE [LARGE SCALE GENOMIC DNA]</scope>
    <source>
        <strain evidence="3">BiD32</strain>
    </source>
</reference>